<reference evidence="1 2" key="1">
    <citation type="journal article" date="2014" name="Int. J. Syst. Evol. Microbiol.">
        <title>Complete genome sequence of Corynebacterium casei LMG S-19264T (=DSM 44701T), isolated from a smear-ripened cheese.</title>
        <authorList>
            <consortium name="US DOE Joint Genome Institute (JGI-PGF)"/>
            <person name="Walter F."/>
            <person name="Albersmeier A."/>
            <person name="Kalinowski J."/>
            <person name="Ruckert C."/>
        </authorList>
    </citation>
    <scope>NUCLEOTIDE SEQUENCE [LARGE SCALE GENOMIC DNA]</scope>
    <source>
        <strain evidence="1 2">CGMCC 1.15896</strain>
    </source>
</reference>
<evidence type="ECO:0000313" key="1">
    <source>
        <dbReference type="EMBL" id="GGA48718.1"/>
    </source>
</evidence>
<name>A0A916RBR2_9HYPH</name>
<protein>
    <submittedName>
        <fullName evidence="1">Uncharacterized protein</fullName>
    </submittedName>
</protein>
<keyword evidence="2" id="KW-1185">Reference proteome</keyword>
<comment type="caution">
    <text evidence="1">The sequence shown here is derived from an EMBL/GenBank/DDBJ whole genome shotgun (WGS) entry which is preliminary data.</text>
</comment>
<evidence type="ECO:0000313" key="2">
    <source>
        <dbReference type="Proteomes" id="UP000596977"/>
    </source>
</evidence>
<proteinExistence type="predicted"/>
<dbReference type="Proteomes" id="UP000596977">
    <property type="component" value="Unassembled WGS sequence"/>
</dbReference>
<sequence length="50" mass="5749">MRLSLYSSVKGSEHWVCASRTFLAASTSFARSGTVLVCERWFRKYMAWAI</sequence>
<organism evidence="1 2">
    <name type="scientific">Pelagibacterium lentulum</name>
    <dbReference type="NCBI Taxonomy" id="2029865"/>
    <lineage>
        <taxon>Bacteria</taxon>
        <taxon>Pseudomonadati</taxon>
        <taxon>Pseudomonadota</taxon>
        <taxon>Alphaproteobacteria</taxon>
        <taxon>Hyphomicrobiales</taxon>
        <taxon>Devosiaceae</taxon>
        <taxon>Pelagibacterium</taxon>
    </lineage>
</organism>
<dbReference type="AlphaFoldDB" id="A0A916RBR2"/>
<gene>
    <name evidence="1" type="ORF">GCM10011499_18170</name>
</gene>
<dbReference type="EMBL" id="BMKB01000003">
    <property type="protein sequence ID" value="GGA48718.1"/>
    <property type="molecule type" value="Genomic_DNA"/>
</dbReference>
<accession>A0A916RBR2</accession>